<dbReference type="InterPro" id="IPR029063">
    <property type="entry name" value="SAM-dependent_MTases_sf"/>
</dbReference>
<dbReference type="Proteomes" id="UP000242592">
    <property type="component" value="Unassembled WGS sequence"/>
</dbReference>
<dbReference type="Pfam" id="PF03602">
    <property type="entry name" value="Cons_hypoth95"/>
    <property type="match status" value="1"/>
</dbReference>
<sequence length="179" mass="20332">MLVIETGSFKRKRLEMVPDKRTRYTPGKVRMALVNILNLNNKTVLDLCAGSGIVGFEFLSNGAKYVHFVEISSKAVKTIAANSRILGVEKRIKIFKKDARIFLRTSKNRYEIVFTDPPFELGIVNNLLVNISNIVTKDGIIIVEHSKKEKLSIPDSLELLVTKRFGDIHLDFFRLKNVL</sequence>
<evidence type="ECO:0000313" key="3">
    <source>
        <dbReference type="EMBL" id="SHH15361.1"/>
    </source>
</evidence>
<dbReference type="PANTHER" id="PTHR43542:SF1">
    <property type="entry name" value="METHYLTRANSFERASE"/>
    <property type="match status" value="1"/>
</dbReference>
<evidence type="ECO:0000256" key="1">
    <source>
        <dbReference type="ARBA" id="ARBA00022603"/>
    </source>
</evidence>
<dbReference type="SUPFAM" id="SSF53335">
    <property type="entry name" value="S-adenosyl-L-methionine-dependent methyltransferases"/>
    <property type="match status" value="1"/>
</dbReference>
<accession>A0A1M5QNA1</accession>
<dbReference type="STRING" id="1123380.SAMN02745199_0034"/>
<evidence type="ECO:0000313" key="4">
    <source>
        <dbReference type="Proteomes" id="UP000242592"/>
    </source>
</evidence>
<name>A0A1M5QNA1_9BACT</name>
<dbReference type="PANTHER" id="PTHR43542">
    <property type="entry name" value="METHYLTRANSFERASE"/>
    <property type="match status" value="1"/>
</dbReference>
<dbReference type="GO" id="GO:0031167">
    <property type="term" value="P:rRNA methylation"/>
    <property type="evidence" value="ECO:0007669"/>
    <property type="project" value="InterPro"/>
</dbReference>
<dbReference type="GO" id="GO:0008168">
    <property type="term" value="F:methyltransferase activity"/>
    <property type="evidence" value="ECO:0007669"/>
    <property type="project" value="UniProtKB-KW"/>
</dbReference>
<keyword evidence="1 3" id="KW-0489">Methyltransferase</keyword>
<dbReference type="NCBIfam" id="TIGR00095">
    <property type="entry name" value="16S rRNA (guanine(966)-N(2))-methyltransferase RsmD"/>
    <property type="match status" value="1"/>
</dbReference>
<dbReference type="AlphaFoldDB" id="A0A1M5QNA1"/>
<dbReference type="InterPro" id="IPR004398">
    <property type="entry name" value="RNA_MeTrfase_RsmD"/>
</dbReference>
<reference evidence="4" key="1">
    <citation type="submission" date="2016-11" db="EMBL/GenBank/DDBJ databases">
        <authorList>
            <person name="Varghese N."/>
            <person name="Submissions S."/>
        </authorList>
    </citation>
    <scope>NUCLEOTIDE SEQUENCE [LARGE SCALE GENOMIC DNA]</scope>
    <source>
        <strain evidence="4">DSM 15807</strain>
    </source>
</reference>
<keyword evidence="4" id="KW-1185">Reference proteome</keyword>
<dbReference type="Gene3D" id="3.40.50.150">
    <property type="entry name" value="Vaccinia Virus protein VP39"/>
    <property type="match status" value="1"/>
</dbReference>
<keyword evidence="2 3" id="KW-0808">Transferase</keyword>
<dbReference type="OrthoDB" id="9803017at2"/>
<dbReference type="CDD" id="cd02440">
    <property type="entry name" value="AdoMet_MTases"/>
    <property type="match status" value="1"/>
</dbReference>
<protein>
    <submittedName>
        <fullName evidence="3">16S rRNA (Guanine(966)-N(2))-methyltransferase RsmD</fullName>
    </submittedName>
</protein>
<dbReference type="EMBL" id="FQXN01000001">
    <property type="protein sequence ID" value="SHH15361.1"/>
    <property type="molecule type" value="Genomic_DNA"/>
</dbReference>
<gene>
    <name evidence="3" type="ORF">SAMN02745199_0034</name>
</gene>
<proteinExistence type="predicted"/>
<dbReference type="PIRSF" id="PIRSF004553">
    <property type="entry name" value="CHP00095"/>
    <property type="match status" value="1"/>
</dbReference>
<evidence type="ECO:0000256" key="2">
    <source>
        <dbReference type="ARBA" id="ARBA00022679"/>
    </source>
</evidence>
<organism evidence="3 4">
    <name type="scientific">Thermosipho atlanticus DSM 15807</name>
    <dbReference type="NCBI Taxonomy" id="1123380"/>
    <lineage>
        <taxon>Bacteria</taxon>
        <taxon>Thermotogati</taxon>
        <taxon>Thermotogota</taxon>
        <taxon>Thermotogae</taxon>
        <taxon>Thermotogales</taxon>
        <taxon>Fervidobacteriaceae</taxon>
        <taxon>Thermosipho</taxon>
    </lineage>
</organism>